<dbReference type="AlphaFoldDB" id="A0A8T0GL83"/>
<evidence type="ECO:0000313" key="2">
    <source>
        <dbReference type="EMBL" id="KAG0560306.1"/>
    </source>
</evidence>
<comment type="caution">
    <text evidence="2">The sequence shown here is derived from an EMBL/GenBank/DDBJ whole genome shotgun (WGS) entry which is preliminary data.</text>
</comment>
<accession>A0A8T0GL83</accession>
<keyword evidence="1" id="KW-0732">Signal</keyword>
<evidence type="ECO:0000313" key="3">
    <source>
        <dbReference type="Proteomes" id="UP000822688"/>
    </source>
</evidence>
<gene>
    <name evidence="2" type="ORF">KC19_10G170500</name>
</gene>
<reference evidence="2" key="1">
    <citation type="submission" date="2020-06" db="EMBL/GenBank/DDBJ databases">
        <title>WGS assembly of Ceratodon purpureus strain R40.</title>
        <authorList>
            <person name="Carey S.B."/>
            <person name="Jenkins J."/>
            <person name="Shu S."/>
            <person name="Lovell J.T."/>
            <person name="Sreedasyam A."/>
            <person name="Maumus F."/>
            <person name="Tiley G.P."/>
            <person name="Fernandez-Pozo N."/>
            <person name="Barry K."/>
            <person name="Chen C."/>
            <person name="Wang M."/>
            <person name="Lipzen A."/>
            <person name="Daum C."/>
            <person name="Saski C.A."/>
            <person name="Payton A.C."/>
            <person name="Mcbreen J.C."/>
            <person name="Conrad R.E."/>
            <person name="Kollar L.M."/>
            <person name="Olsson S."/>
            <person name="Huttunen S."/>
            <person name="Landis J.B."/>
            <person name="Wickett N.J."/>
            <person name="Johnson M.G."/>
            <person name="Rensing S.A."/>
            <person name="Grimwood J."/>
            <person name="Schmutz J."/>
            <person name="Mcdaniel S.F."/>
        </authorList>
    </citation>
    <scope>NUCLEOTIDE SEQUENCE</scope>
    <source>
        <strain evidence="2">R40</strain>
    </source>
</reference>
<sequence length="54" mass="6139">MVSQGCVIFFGMVVVLQQTYDVRQRDQVQGSLPLLQGTTFHSCTFLPLHFNFTC</sequence>
<evidence type="ECO:0000256" key="1">
    <source>
        <dbReference type="SAM" id="SignalP"/>
    </source>
</evidence>
<name>A0A8T0GL83_CERPU</name>
<organism evidence="2 3">
    <name type="scientific">Ceratodon purpureus</name>
    <name type="common">Fire moss</name>
    <name type="synonym">Dicranum purpureum</name>
    <dbReference type="NCBI Taxonomy" id="3225"/>
    <lineage>
        <taxon>Eukaryota</taxon>
        <taxon>Viridiplantae</taxon>
        <taxon>Streptophyta</taxon>
        <taxon>Embryophyta</taxon>
        <taxon>Bryophyta</taxon>
        <taxon>Bryophytina</taxon>
        <taxon>Bryopsida</taxon>
        <taxon>Dicranidae</taxon>
        <taxon>Pseudoditrichales</taxon>
        <taxon>Ditrichaceae</taxon>
        <taxon>Ceratodon</taxon>
    </lineage>
</organism>
<keyword evidence="3" id="KW-1185">Reference proteome</keyword>
<protein>
    <submittedName>
        <fullName evidence="2">Uncharacterized protein</fullName>
    </submittedName>
</protein>
<dbReference type="Proteomes" id="UP000822688">
    <property type="component" value="Chromosome 10"/>
</dbReference>
<feature type="signal peptide" evidence="1">
    <location>
        <begin position="1"/>
        <end position="17"/>
    </location>
</feature>
<feature type="chain" id="PRO_5035931424" evidence="1">
    <location>
        <begin position="18"/>
        <end position="54"/>
    </location>
</feature>
<dbReference type="EMBL" id="CM026431">
    <property type="protein sequence ID" value="KAG0560306.1"/>
    <property type="molecule type" value="Genomic_DNA"/>
</dbReference>
<proteinExistence type="predicted"/>